<dbReference type="Proteomes" id="UP001595767">
    <property type="component" value="Unassembled WGS sequence"/>
</dbReference>
<dbReference type="SMART" id="SM00530">
    <property type="entry name" value="HTH_XRE"/>
    <property type="match status" value="1"/>
</dbReference>
<dbReference type="SUPFAM" id="SSF47413">
    <property type="entry name" value="lambda repressor-like DNA-binding domains"/>
    <property type="match status" value="1"/>
</dbReference>
<proteinExistence type="predicted"/>
<dbReference type="Gene3D" id="1.10.260.40">
    <property type="entry name" value="lambda repressor-like DNA-binding domains"/>
    <property type="match status" value="1"/>
</dbReference>
<dbReference type="InterPro" id="IPR010982">
    <property type="entry name" value="Lambda_DNA-bd_dom_sf"/>
</dbReference>
<gene>
    <name evidence="2" type="ORF">ACFOW8_28835</name>
</gene>
<reference evidence="3" key="1">
    <citation type="journal article" date="2019" name="Int. J. Syst. Evol. Microbiol.">
        <title>The Global Catalogue of Microorganisms (GCM) 10K type strain sequencing project: providing services to taxonomists for standard genome sequencing and annotation.</title>
        <authorList>
            <consortium name="The Broad Institute Genomics Platform"/>
            <consortium name="The Broad Institute Genome Sequencing Center for Infectious Disease"/>
            <person name="Wu L."/>
            <person name="Ma J."/>
        </authorList>
    </citation>
    <scope>NUCLEOTIDE SEQUENCE [LARGE SCALE GENOMIC DNA]</scope>
    <source>
        <strain evidence="3">CGMCC 4.7204</strain>
    </source>
</reference>
<dbReference type="CDD" id="cd00093">
    <property type="entry name" value="HTH_XRE"/>
    <property type="match status" value="1"/>
</dbReference>
<name>A0ABV8LFF1_9NOCA</name>
<sequence>MTEGLTNLDQAVGRVIAQHRLALPMTQPEFAKTLGTSAPRVRNFEQGRQPVPLSFVWQAASVFGCTATELVSEAEELLRQKGITPALPRSNPVVEDIGRSLGF</sequence>
<accession>A0ABV8LFF1</accession>
<dbReference type="RefSeq" id="WP_378554828.1">
    <property type="nucleotide sequence ID" value="NZ_JBHSBA010000018.1"/>
</dbReference>
<dbReference type="InterPro" id="IPR001387">
    <property type="entry name" value="Cro/C1-type_HTH"/>
</dbReference>
<evidence type="ECO:0000313" key="2">
    <source>
        <dbReference type="EMBL" id="MFC4128943.1"/>
    </source>
</evidence>
<comment type="caution">
    <text evidence="2">The sequence shown here is derived from an EMBL/GenBank/DDBJ whole genome shotgun (WGS) entry which is preliminary data.</text>
</comment>
<evidence type="ECO:0000313" key="3">
    <source>
        <dbReference type="Proteomes" id="UP001595767"/>
    </source>
</evidence>
<protein>
    <submittedName>
        <fullName evidence="2">Helix-turn-helix domain-containing protein</fullName>
    </submittedName>
</protein>
<evidence type="ECO:0000259" key="1">
    <source>
        <dbReference type="PROSITE" id="PS50943"/>
    </source>
</evidence>
<dbReference type="PROSITE" id="PS50943">
    <property type="entry name" value="HTH_CROC1"/>
    <property type="match status" value="1"/>
</dbReference>
<dbReference type="EMBL" id="JBHSBA010000018">
    <property type="protein sequence ID" value="MFC4128943.1"/>
    <property type="molecule type" value="Genomic_DNA"/>
</dbReference>
<dbReference type="Pfam" id="PF13560">
    <property type="entry name" value="HTH_31"/>
    <property type="match status" value="1"/>
</dbReference>
<keyword evidence="3" id="KW-1185">Reference proteome</keyword>
<feature type="domain" description="HTH cro/C1-type" evidence="1">
    <location>
        <begin position="16"/>
        <end position="70"/>
    </location>
</feature>
<organism evidence="2 3">
    <name type="scientific">Nocardia rhizosphaerae</name>
    <dbReference type="NCBI Taxonomy" id="1691571"/>
    <lineage>
        <taxon>Bacteria</taxon>
        <taxon>Bacillati</taxon>
        <taxon>Actinomycetota</taxon>
        <taxon>Actinomycetes</taxon>
        <taxon>Mycobacteriales</taxon>
        <taxon>Nocardiaceae</taxon>
        <taxon>Nocardia</taxon>
    </lineage>
</organism>